<evidence type="ECO:0008006" key="4">
    <source>
        <dbReference type="Google" id="ProtNLM"/>
    </source>
</evidence>
<keyword evidence="3" id="KW-1185">Reference proteome</keyword>
<gene>
    <name evidence="2" type="ORF">OJ962_06260</name>
</gene>
<organism evidence="2 3">
    <name type="scientific">Solirubrobacter deserti</name>
    <dbReference type="NCBI Taxonomy" id="2282478"/>
    <lineage>
        <taxon>Bacteria</taxon>
        <taxon>Bacillati</taxon>
        <taxon>Actinomycetota</taxon>
        <taxon>Thermoleophilia</taxon>
        <taxon>Solirubrobacterales</taxon>
        <taxon>Solirubrobacteraceae</taxon>
        <taxon>Solirubrobacter</taxon>
    </lineage>
</organism>
<protein>
    <recommendedName>
        <fullName evidence="4">YtxH domain-containing protein</fullName>
    </recommendedName>
</protein>
<proteinExistence type="predicted"/>
<evidence type="ECO:0000256" key="1">
    <source>
        <dbReference type="SAM" id="Coils"/>
    </source>
</evidence>
<dbReference type="EMBL" id="JAPCID010000007">
    <property type="protein sequence ID" value="MDA0137093.1"/>
    <property type="molecule type" value="Genomic_DNA"/>
</dbReference>
<evidence type="ECO:0000313" key="3">
    <source>
        <dbReference type="Proteomes" id="UP001147700"/>
    </source>
</evidence>
<evidence type="ECO:0000313" key="2">
    <source>
        <dbReference type="EMBL" id="MDA0137093.1"/>
    </source>
</evidence>
<accession>A0ABT4REX7</accession>
<comment type="caution">
    <text evidence="2">The sequence shown here is derived from an EMBL/GenBank/DDBJ whole genome shotgun (WGS) entry which is preliminary data.</text>
</comment>
<sequence>MSALIAGGTLFVVDKRNDEAERTVNDIQQRALEYQRDVTKAMTENVPPADADAAQAQREAAEIAAEAQADADELIEETNEAIEDAID</sequence>
<dbReference type="Proteomes" id="UP001147700">
    <property type="component" value="Unassembled WGS sequence"/>
</dbReference>
<dbReference type="RefSeq" id="WP_270006239.1">
    <property type="nucleotide sequence ID" value="NZ_JAPCID010000007.1"/>
</dbReference>
<keyword evidence="1" id="KW-0175">Coiled coil</keyword>
<name>A0ABT4REX7_9ACTN</name>
<reference evidence="2" key="1">
    <citation type="submission" date="2022-10" db="EMBL/GenBank/DDBJ databases">
        <title>The WGS of Solirubrobacter sp. CPCC 204708.</title>
        <authorList>
            <person name="Jiang Z."/>
        </authorList>
    </citation>
    <scope>NUCLEOTIDE SEQUENCE</scope>
    <source>
        <strain evidence="2">CPCC 204708</strain>
    </source>
</reference>
<feature type="coiled-coil region" evidence="1">
    <location>
        <begin position="17"/>
        <end position="84"/>
    </location>
</feature>